<accession>A0A4Q7Z0I1</accession>
<comment type="caution">
    <text evidence="7">The sequence shown here is derived from an EMBL/GenBank/DDBJ whole genome shotgun (WGS) entry which is preliminary data.</text>
</comment>
<evidence type="ECO:0000259" key="5">
    <source>
        <dbReference type="Pfam" id="PF04542"/>
    </source>
</evidence>
<dbReference type="InterPro" id="IPR007627">
    <property type="entry name" value="RNA_pol_sigma70_r2"/>
</dbReference>
<feature type="domain" description="RNA polymerase sigma factor 70 region 4 type 2" evidence="6">
    <location>
        <begin position="148"/>
        <end position="199"/>
    </location>
</feature>
<dbReference type="GO" id="GO:0003677">
    <property type="term" value="F:DNA binding"/>
    <property type="evidence" value="ECO:0007669"/>
    <property type="project" value="InterPro"/>
</dbReference>
<dbReference type="OrthoDB" id="117154at2"/>
<dbReference type="InterPro" id="IPR013324">
    <property type="entry name" value="RNA_pol_sigma_r3/r4-like"/>
</dbReference>
<proteinExistence type="inferred from homology"/>
<comment type="similarity">
    <text evidence="1">Belongs to the sigma-70 factor family. ECF subfamily.</text>
</comment>
<dbReference type="Proteomes" id="UP000292958">
    <property type="component" value="Unassembled WGS sequence"/>
</dbReference>
<dbReference type="PANTHER" id="PTHR43133:SF51">
    <property type="entry name" value="RNA POLYMERASE SIGMA FACTOR"/>
    <property type="match status" value="1"/>
</dbReference>
<keyword evidence="8" id="KW-1185">Reference proteome</keyword>
<dbReference type="SUPFAM" id="SSF88946">
    <property type="entry name" value="Sigma2 domain of RNA polymerase sigma factors"/>
    <property type="match status" value="1"/>
</dbReference>
<keyword evidence="3" id="KW-0731">Sigma factor</keyword>
<keyword evidence="4" id="KW-0804">Transcription</keyword>
<evidence type="ECO:0000313" key="8">
    <source>
        <dbReference type="Proteomes" id="UP000292958"/>
    </source>
</evidence>
<evidence type="ECO:0000256" key="2">
    <source>
        <dbReference type="ARBA" id="ARBA00023015"/>
    </source>
</evidence>
<dbReference type="InterPro" id="IPR036388">
    <property type="entry name" value="WH-like_DNA-bd_sf"/>
</dbReference>
<evidence type="ECO:0000256" key="1">
    <source>
        <dbReference type="ARBA" id="ARBA00010641"/>
    </source>
</evidence>
<dbReference type="Gene3D" id="1.10.1740.10">
    <property type="match status" value="1"/>
</dbReference>
<dbReference type="Pfam" id="PF04542">
    <property type="entry name" value="Sigma70_r2"/>
    <property type="match status" value="1"/>
</dbReference>
<name>A0A4Q7Z0I1_9BACT</name>
<dbReference type="Gene3D" id="1.10.10.10">
    <property type="entry name" value="Winged helix-like DNA-binding domain superfamily/Winged helix DNA-binding domain"/>
    <property type="match status" value="1"/>
</dbReference>
<evidence type="ECO:0000256" key="4">
    <source>
        <dbReference type="ARBA" id="ARBA00023163"/>
    </source>
</evidence>
<dbReference type="PANTHER" id="PTHR43133">
    <property type="entry name" value="RNA POLYMERASE ECF-TYPE SIGMA FACTO"/>
    <property type="match status" value="1"/>
</dbReference>
<dbReference type="GO" id="GO:0016987">
    <property type="term" value="F:sigma factor activity"/>
    <property type="evidence" value="ECO:0007669"/>
    <property type="project" value="UniProtKB-KW"/>
</dbReference>
<dbReference type="Pfam" id="PF08281">
    <property type="entry name" value="Sigma70_r4_2"/>
    <property type="match status" value="1"/>
</dbReference>
<feature type="domain" description="RNA polymerase sigma-70 region 2" evidence="5">
    <location>
        <begin position="44"/>
        <end position="110"/>
    </location>
</feature>
<dbReference type="InterPro" id="IPR013325">
    <property type="entry name" value="RNA_pol_sigma_r2"/>
</dbReference>
<dbReference type="SUPFAM" id="SSF88659">
    <property type="entry name" value="Sigma3 and sigma4 domains of RNA polymerase sigma factors"/>
    <property type="match status" value="1"/>
</dbReference>
<organism evidence="7 8">
    <name type="scientific">Edaphobacter modestus</name>
    <dbReference type="NCBI Taxonomy" id="388466"/>
    <lineage>
        <taxon>Bacteria</taxon>
        <taxon>Pseudomonadati</taxon>
        <taxon>Acidobacteriota</taxon>
        <taxon>Terriglobia</taxon>
        <taxon>Terriglobales</taxon>
        <taxon>Acidobacteriaceae</taxon>
        <taxon>Edaphobacter</taxon>
    </lineage>
</organism>
<dbReference type="AlphaFoldDB" id="A0A4Q7Z0I1"/>
<dbReference type="EMBL" id="SHKW01000001">
    <property type="protein sequence ID" value="RZU43660.1"/>
    <property type="molecule type" value="Genomic_DNA"/>
</dbReference>
<gene>
    <name evidence="7" type="ORF">BDD14_5350</name>
</gene>
<dbReference type="GO" id="GO:0006352">
    <property type="term" value="P:DNA-templated transcription initiation"/>
    <property type="evidence" value="ECO:0007669"/>
    <property type="project" value="InterPro"/>
</dbReference>
<dbReference type="NCBIfam" id="TIGR02937">
    <property type="entry name" value="sigma70-ECF"/>
    <property type="match status" value="1"/>
</dbReference>
<dbReference type="InterPro" id="IPR014284">
    <property type="entry name" value="RNA_pol_sigma-70_dom"/>
</dbReference>
<dbReference type="InterPro" id="IPR039425">
    <property type="entry name" value="RNA_pol_sigma-70-like"/>
</dbReference>
<evidence type="ECO:0000259" key="6">
    <source>
        <dbReference type="Pfam" id="PF08281"/>
    </source>
</evidence>
<evidence type="ECO:0000313" key="7">
    <source>
        <dbReference type="EMBL" id="RZU43660.1"/>
    </source>
</evidence>
<dbReference type="RefSeq" id="WP_130422384.1">
    <property type="nucleotide sequence ID" value="NZ_SHKW01000001.1"/>
</dbReference>
<evidence type="ECO:0000256" key="3">
    <source>
        <dbReference type="ARBA" id="ARBA00023082"/>
    </source>
</evidence>
<dbReference type="InterPro" id="IPR013249">
    <property type="entry name" value="RNA_pol_sigma70_r4_t2"/>
</dbReference>
<protein>
    <submittedName>
        <fullName evidence="7">RNA polymerase sigma-70 factor (ECF subfamily)</fullName>
    </submittedName>
</protein>
<sequence>MAEVDSQRQQDELLANVKFAARAPTDDVLVAAAKLGDHHAFAELWTRHSKIAFNMAYRITGNRDDAEDTIQDAWMKAYTHLNTFDGRAKFSTWLTRIAINSSLMILRRKRSHPESSMEITDGDTWQPWEIADQTKNVEELYARHERVERLRRAICCLQPTLRNVVEIQQSNDSSVKEVAELAGISVAATKSRLLRARKILREALK</sequence>
<keyword evidence="2" id="KW-0805">Transcription regulation</keyword>
<reference evidence="7 8" key="1">
    <citation type="submission" date="2019-02" db="EMBL/GenBank/DDBJ databases">
        <title>Genomic Encyclopedia of Archaeal and Bacterial Type Strains, Phase II (KMG-II): from individual species to whole genera.</title>
        <authorList>
            <person name="Goeker M."/>
        </authorList>
    </citation>
    <scope>NUCLEOTIDE SEQUENCE [LARGE SCALE GENOMIC DNA]</scope>
    <source>
        <strain evidence="7 8">DSM 18101</strain>
    </source>
</reference>